<evidence type="ECO:0000313" key="2">
    <source>
        <dbReference type="EMBL" id="KAF7189483.1"/>
    </source>
</evidence>
<feature type="compositionally biased region" description="Basic and acidic residues" evidence="1">
    <location>
        <begin position="240"/>
        <end position="251"/>
    </location>
</feature>
<name>A0A8H6RE87_9PEZI</name>
<keyword evidence="3" id="KW-1185">Reference proteome</keyword>
<feature type="compositionally biased region" description="Low complexity" evidence="1">
    <location>
        <begin position="103"/>
        <end position="121"/>
    </location>
</feature>
<gene>
    <name evidence="2" type="ORF">HII31_09123</name>
</gene>
<protein>
    <submittedName>
        <fullName evidence="2">Uncharacterized protein</fullName>
    </submittedName>
</protein>
<feature type="region of interest" description="Disordered" evidence="1">
    <location>
        <begin position="210"/>
        <end position="283"/>
    </location>
</feature>
<organism evidence="2 3">
    <name type="scientific">Pseudocercospora fuligena</name>
    <dbReference type="NCBI Taxonomy" id="685502"/>
    <lineage>
        <taxon>Eukaryota</taxon>
        <taxon>Fungi</taxon>
        <taxon>Dikarya</taxon>
        <taxon>Ascomycota</taxon>
        <taxon>Pezizomycotina</taxon>
        <taxon>Dothideomycetes</taxon>
        <taxon>Dothideomycetidae</taxon>
        <taxon>Mycosphaerellales</taxon>
        <taxon>Mycosphaerellaceae</taxon>
        <taxon>Pseudocercospora</taxon>
    </lineage>
</organism>
<accession>A0A8H6RE87</accession>
<sequence>MAASLRRILGKRALNTTPSPEHADQHRQTTSHIDAAQEPIKLGDLAVPAPPPRTLQRKSPSKEQLHKYKQKVPISKFATPSPGSEARDDSELVAASPYNTTETSPSLRSPRSAPLLASPTPTKRKVQAQGCEFDLMASGELPEASKSAEDLTAAGRILAALGPSRSTRSRSRKAQTQRSDSTHEDEIAISKDLASAAAFGTASKDTLQIPGLHLRKNSDDGTQSPPHLWTPKDNNLKYAAEIERDRKRSASEARTPSPRTRTSSKSPPTASKIPRHTPSPVNANPALYSPLIDFCKNNNNNNPSTTSDSPNIVQYETVRVRPPIYDLSKPPGQQWEQFGITSSRPERAWEPAPRWTCCTCGSQTIVEQIVCSNLECGHDRCHNRCQVRPPSRRDMMFGRM</sequence>
<dbReference type="OrthoDB" id="10503469at2759"/>
<evidence type="ECO:0000256" key="1">
    <source>
        <dbReference type="SAM" id="MobiDB-lite"/>
    </source>
</evidence>
<reference evidence="2" key="1">
    <citation type="submission" date="2020-04" db="EMBL/GenBank/DDBJ databases">
        <title>Draft genome resource of the tomato pathogen Pseudocercospora fuligena.</title>
        <authorList>
            <person name="Zaccaron A."/>
        </authorList>
    </citation>
    <scope>NUCLEOTIDE SEQUENCE</scope>
    <source>
        <strain evidence="2">PF001</strain>
    </source>
</reference>
<feature type="compositionally biased region" description="Low complexity" evidence="1">
    <location>
        <begin position="253"/>
        <end position="272"/>
    </location>
</feature>
<proteinExistence type="predicted"/>
<dbReference type="Proteomes" id="UP000660729">
    <property type="component" value="Unassembled WGS sequence"/>
</dbReference>
<comment type="caution">
    <text evidence="2">The sequence shown here is derived from an EMBL/GenBank/DDBJ whole genome shotgun (WGS) entry which is preliminary data.</text>
</comment>
<feature type="region of interest" description="Disordered" evidence="1">
    <location>
        <begin position="1"/>
        <end position="126"/>
    </location>
</feature>
<dbReference type="AlphaFoldDB" id="A0A8H6RE87"/>
<evidence type="ECO:0000313" key="3">
    <source>
        <dbReference type="Proteomes" id="UP000660729"/>
    </source>
</evidence>
<dbReference type="EMBL" id="JABCIY010000185">
    <property type="protein sequence ID" value="KAF7189483.1"/>
    <property type="molecule type" value="Genomic_DNA"/>
</dbReference>
<feature type="region of interest" description="Disordered" evidence="1">
    <location>
        <begin position="159"/>
        <end position="188"/>
    </location>
</feature>